<keyword evidence="5" id="KW-0067">ATP-binding</keyword>
<evidence type="ECO:0000256" key="6">
    <source>
        <dbReference type="ARBA" id="ARBA00067911"/>
    </source>
</evidence>
<reference evidence="11 12" key="1">
    <citation type="submission" date="2016-08" db="EMBL/GenBank/DDBJ databases">
        <title>Complete genome sequence of Mycobacterium shinshuense, a subspecies of M. ulcerans.</title>
        <authorList>
            <person name="Yoshida M."/>
            <person name="Ogura Y."/>
            <person name="Hayashi T."/>
            <person name="Hoshino Y."/>
        </authorList>
    </citation>
    <scope>NUCLEOTIDE SEQUENCE [LARGE SCALE GENOMIC DNA]</scope>
    <source>
        <strain evidence="12">ATCC 33728</strain>
    </source>
</reference>
<dbReference type="SUPFAM" id="SSF52540">
    <property type="entry name" value="P-loop containing nucleoside triphosphate hydrolases"/>
    <property type="match status" value="1"/>
</dbReference>
<feature type="domain" description="Helicase C-terminal" evidence="10">
    <location>
        <begin position="293"/>
        <end position="497"/>
    </location>
</feature>
<keyword evidence="3" id="KW-0378">Hydrolase</keyword>
<dbReference type="SMART" id="SM00490">
    <property type="entry name" value="HELICc"/>
    <property type="match status" value="1"/>
</dbReference>
<feature type="domain" description="Helicase ATP-binding" evidence="9">
    <location>
        <begin position="48"/>
        <end position="206"/>
    </location>
</feature>
<feature type="compositionally biased region" description="Basic and acidic residues" evidence="8">
    <location>
        <begin position="264"/>
        <end position="279"/>
    </location>
</feature>
<keyword evidence="4 11" id="KW-0347">Helicase</keyword>
<dbReference type="PANTHER" id="PTHR12131">
    <property type="entry name" value="ATP-DEPENDENT RNA AND DNA HELICASE"/>
    <property type="match status" value="1"/>
</dbReference>
<dbReference type="PROSITE" id="PS51192">
    <property type="entry name" value="HELICASE_ATP_BIND_1"/>
    <property type="match status" value="1"/>
</dbReference>
<dbReference type="GO" id="GO:0005524">
    <property type="term" value="F:ATP binding"/>
    <property type="evidence" value="ECO:0007669"/>
    <property type="project" value="UniProtKB-KW"/>
</dbReference>
<dbReference type="CDD" id="cd18795">
    <property type="entry name" value="SF2_C_Ski2"/>
    <property type="match status" value="1"/>
</dbReference>
<dbReference type="PROSITE" id="PS51194">
    <property type="entry name" value="HELICASE_CTER"/>
    <property type="match status" value="1"/>
</dbReference>
<organism evidence="11 12">
    <name type="scientific">Mycobacterium ulcerans subsp. shinshuense</name>
    <dbReference type="NCBI Taxonomy" id="1124626"/>
    <lineage>
        <taxon>Bacteria</taxon>
        <taxon>Bacillati</taxon>
        <taxon>Actinomycetota</taxon>
        <taxon>Actinomycetes</taxon>
        <taxon>Mycobacteriales</taxon>
        <taxon>Mycobacteriaceae</taxon>
        <taxon>Mycobacterium</taxon>
        <taxon>Mycobacterium ulcerans group</taxon>
    </lineage>
</organism>
<dbReference type="AlphaFoldDB" id="A0A1B4Y3P1"/>
<feature type="region of interest" description="Disordered" evidence="8">
    <location>
        <begin position="630"/>
        <end position="653"/>
    </location>
</feature>
<evidence type="ECO:0000313" key="12">
    <source>
        <dbReference type="Proteomes" id="UP000218067"/>
    </source>
</evidence>
<evidence type="ECO:0000259" key="9">
    <source>
        <dbReference type="PROSITE" id="PS51192"/>
    </source>
</evidence>
<dbReference type="InterPro" id="IPR001650">
    <property type="entry name" value="Helicase_C-like"/>
</dbReference>
<dbReference type="InterPro" id="IPR014001">
    <property type="entry name" value="Helicase_ATP-bd"/>
</dbReference>
<proteinExistence type="inferred from homology"/>
<dbReference type="Pfam" id="PF08148">
    <property type="entry name" value="DSHCT"/>
    <property type="match status" value="1"/>
</dbReference>
<evidence type="ECO:0000313" key="11">
    <source>
        <dbReference type="EMBL" id="BAV41678.1"/>
    </source>
</evidence>
<keyword evidence="7" id="KW-0175">Coiled coil</keyword>
<protein>
    <recommendedName>
        <fullName evidence="6">Probable helicase HelY</fullName>
    </recommendedName>
</protein>
<dbReference type="SMART" id="SM01142">
    <property type="entry name" value="DSHCT"/>
    <property type="match status" value="1"/>
</dbReference>
<dbReference type="GO" id="GO:0003676">
    <property type="term" value="F:nucleic acid binding"/>
    <property type="evidence" value="ECO:0007669"/>
    <property type="project" value="InterPro"/>
</dbReference>
<dbReference type="InterPro" id="IPR027417">
    <property type="entry name" value="P-loop_NTPase"/>
</dbReference>
<dbReference type="FunFam" id="1.10.3380.30:FF:000012">
    <property type="entry name" value="Probable helicase HelY"/>
    <property type="match status" value="1"/>
</dbReference>
<dbReference type="Gene3D" id="3.40.50.300">
    <property type="entry name" value="P-loop containing nucleotide triphosphate hydrolases"/>
    <property type="match status" value="2"/>
</dbReference>
<dbReference type="Proteomes" id="UP000218067">
    <property type="component" value="Chromosome"/>
</dbReference>
<dbReference type="Pfam" id="PF00270">
    <property type="entry name" value="DEAD"/>
    <property type="match status" value="1"/>
</dbReference>
<evidence type="ECO:0000256" key="5">
    <source>
        <dbReference type="ARBA" id="ARBA00022840"/>
    </source>
</evidence>
<feature type="region of interest" description="Disordered" evidence="8">
    <location>
        <begin position="264"/>
        <end position="288"/>
    </location>
</feature>
<evidence type="ECO:0000256" key="4">
    <source>
        <dbReference type="ARBA" id="ARBA00022806"/>
    </source>
</evidence>
<evidence type="ECO:0000256" key="1">
    <source>
        <dbReference type="ARBA" id="ARBA00010140"/>
    </source>
</evidence>
<accession>A0A1B4Y3P1</accession>
<dbReference type="EMBL" id="AP017624">
    <property type="protein sequence ID" value="BAV41678.1"/>
    <property type="molecule type" value="Genomic_DNA"/>
</dbReference>
<dbReference type="InterPro" id="IPR012961">
    <property type="entry name" value="Ski2/MTR4_C"/>
</dbReference>
<name>A0A1B4Y3P1_MYCUL</name>
<dbReference type="InterPro" id="IPR050699">
    <property type="entry name" value="RNA-DNA_Helicase"/>
</dbReference>
<dbReference type="InterPro" id="IPR011545">
    <property type="entry name" value="DEAD/DEAH_box_helicase_dom"/>
</dbReference>
<dbReference type="GO" id="GO:0004386">
    <property type="term" value="F:helicase activity"/>
    <property type="evidence" value="ECO:0007669"/>
    <property type="project" value="UniProtKB-KW"/>
</dbReference>
<dbReference type="Pfam" id="PF00271">
    <property type="entry name" value="Helicase_C"/>
    <property type="match status" value="1"/>
</dbReference>
<dbReference type="GO" id="GO:0016787">
    <property type="term" value="F:hydrolase activity"/>
    <property type="evidence" value="ECO:0007669"/>
    <property type="project" value="UniProtKB-KW"/>
</dbReference>
<comment type="similarity">
    <text evidence="1">Belongs to the helicase family. SKI2 subfamily.</text>
</comment>
<evidence type="ECO:0000256" key="2">
    <source>
        <dbReference type="ARBA" id="ARBA00022741"/>
    </source>
</evidence>
<evidence type="ECO:0000259" key="10">
    <source>
        <dbReference type="PROSITE" id="PS51194"/>
    </source>
</evidence>
<dbReference type="Pfam" id="PF26090">
    <property type="entry name" value="SH3_HelY"/>
    <property type="match status" value="1"/>
</dbReference>
<dbReference type="InterPro" id="IPR058621">
    <property type="entry name" value="SH3_HelY"/>
</dbReference>
<sequence length="940" mass="102916">MSRQRHAALAVQLRTLAPSGGRVTELVELARFTADLPFALDDFQRRACAALEGGHGVLVCAPTGAGKTVVGEFAVHLALASGGKCFYTTPLKALSNQKHTDLTARYGRDKIGLLTGDLAVNANAPVVVMTTEVLRNMLYADSPALPGLSYVVMDEVHFLADRMRGPVWEEVILHLPDEVRVVSLSATVSNAEEFGGWIQTVRGDTAVVVDEHRPVPLWQHVLVGKRLFDLFDYQADKPAGSSRQARVNPDLLRHIAHRREADRMSDWEPRRSGRGEYGRGGRPRFYRPPPRPDVIATLDSAGLLPAITFVFSRAGCDAAVQQCLRSPLRLTSEEERAQIAEVIDHRCGDLEDEDLAVLGYYEWREGLLRGLAAHHAGMLPAFRHTVEELFTAGLVKAVFATETLALGINMPARTVVLERLVKFNGEQHVPLTPGEYTQLTGRAGRRGIDVEGHAVVLWHPTDENADPSAVAGLASTRTFPLRSSFAPSYNMTINLVQHMGPEQAHRLLEQSFAQYQADRSVVGLVRGIERGRETLDELAAELGGPDAPILDYARMRARVTEMERSQARASRLQRRQEASEALAALRKGDIITITHGRRGGLAVVLESARDSSDPRPLVLTENRWAGRISSADYTGESPPVGSMTLPKRVEHRQPRVRRDLASALRSAAAGMTAPAARREKTRAPHDPDLASLREKLRRHPCHNAPGVESRIRQAERYLRIERDNAQLENKVAAATNSLARTFDRIVGLLTEREYIHGPADDPRVTDDGRLLARIYSESDLLVAECLRTGAWAGLKPPELAAVVSCVLYETRGSDGGGGRPGVEAPTPRLCQALIQTSRLSVALRADEQAHRIGQSREPDDGFVNVVYRWARTGDLSAALAAADIEGPGSPLSAGDFVRWCRQVLDLLDQVRNAAPNPEVRAAAKRAINDIRRGVVAVDAG</sequence>
<evidence type="ECO:0000256" key="3">
    <source>
        <dbReference type="ARBA" id="ARBA00022801"/>
    </source>
</evidence>
<evidence type="ECO:0000256" key="8">
    <source>
        <dbReference type="SAM" id="MobiDB-lite"/>
    </source>
</evidence>
<feature type="coiled-coil region" evidence="7">
    <location>
        <begin position="717"/>
        <end position="744"/>
    </location>
</feature>
<gene>
    <name evidence="11" type="primary">helY</name>
    <name evidence="11" type="ORF">SHTP_2570</name>
</gene>
<dbReference type="GO" id="GO:0070478">
    <property type="term" value="P:nuclear-transcribed mRNA catabolic process, 3'-5' exonucleolytic nonsense-mediated decay"/>
    <property type="evidence" value="ECO:0007669"/>
    <property type="project" value="TreeGrafter"/>
</dbReference>
<dbReference type="Gene3D" id="1.10.3380.30">
    <property type="match status" value="1"/>
</dbReference>
<evidence type="ECO:0000256" key="7">
    <source>
        <dbReference type="SAM" id="Coils"/>
    </source>
</evidence>
<dbReference type="PANTHER" id="PTHR12131:SF1">
    <property type="entry name" value="ATP-DEPENDENT RNA HELICASE SUPV3L1, MITOCHONDRIAL-RELATED"/>
    <property type="match status" value="1"/>
</dbReference>
<dbReference type="GO" id="GO:0055087">
    <property type="term" value="C:Ski complex"/>
    <property type="evidence" value="ECO:0007669"/>
    <property type="project" value="TreeGrafter"/>
</dbReference>
<keyword evidence="2" id="KW-0547">Nucleotide-binding</keyword>
<dbReference type="SMART" id="SM00487">
    <property type="entry name" value="DEXDc"/>
    <property type="match status" value="1"/>
</dbReference>